<dbReference type="Gene3D" id="3.40.50.150">
    <property type="entry name" value="Vaccinia Virus protein VP39"/>
    <property type="match status" value="1"/>
</dbReference>
<evidence type="ECO:0000256" key="6">
    <source>
        <dbReference type="ARBA" id="ARBA00022552"/>
    </source>
</evidence>
<keyword evidence="7 14" id="KW-0489">Methyltransferase</keyword>
<accession>A0A317CKP9</accession>
<keyword evidence="17" id="KW-1185">Reference proteome</keyword>
<comment type="function">
    <text evidence="1">Specifically methylates the cytosine at position 967 (m5C967) of 16S rRNA.</text>
</comment>
<dbReference type="SUPFAM" id="SSF48013">
    <property type="entry name" value="NusB-like"/>
    <property type="match status" value="1"/>
</dbReference>
<dbReference type="GO" id="GO:0005829">
    <property type="term" value="C:cytosol"/>
    <property type="evidence" value="ECO:0007669"/>
    <property type="project" value="TreeGrafter"/>
</dbReference>
<gene>
    <name evidence="16" type="ORF">DKT75_02870</name>
</gene>
<comment type="subcellular location">
    <subcellularLocation>
        <location evidence="2">Cytoplasm</location>
    </subcellularLocation>
</comment>
<reference evidence="16 17" key="1">
    <citation type="submission" date="2018-05" db="EMBL/GenBank/DDBJ databases">
        <title>Leucothrix arctica sp. nov., isolated from Arctic seawater.</title>
        <authorList>
            <person name="Choi A."/>
            <person name="Baek K."/>
        </authorList>
    </citation>
    <scope>NUCLEOTIDE SEQUENCE [LARGE SCALE GENOMIC DNA]</scope>
    <source>
        <strain evidence="16 17">IMCC9719</strain>
    </source>
</reference>
<dbReference type="InterPro" id="IPR029063">
    <property type="entry name" value="SAM-dependent_MTases_sf"/>
</dbReference>
<dbReference type="Pfam" id="PF22458">
    <property type="entry name" value="RsmF-B_ferredox"/>
    <property type="match status" value="1"/>
</dbReference>
<evidence type="ECO:0000256" key="14">
    <source>
        <dbReference type="PROSITE-ProRule" id="PRU01023"/>
    </source>
</evidence>
<evidence type="ECO:0000256" key="2">
    <source>
        <dbReference type="ARBA" id="ARBA00004496"/>
    </source>
</evidence>
<dbReference type="InterPro" id="IPR035926">
    <property type="entry name" value="NusB-like_sf"/>
</dbReference>
<name>A0A317CKP9_9GAMM</name>
<proteinExistence type="inferred from homology"/>
<evidence type="ECO:0000256" key="13">
    <source>
        <dbReference type="ARBA" id="ARBA00047283"/>
    </source>
</evidence>
<keyword evidence="5" id="KW-0963">Cytoplasm</keyword>
<comment type="similarity">
    <text evidence="3 14">Belongs to the class I-like SAM-binding methyltransferase superfamily. RsmB/NOP family.</text>
</comment>
<evidence type="ECO:0000256" key="3">
    <source>
        <dbReference type="ARBA" id="ARBA00007494"/>
    </source>
</evidence>
<evidence type="ECO:0000259" key="15">
    <source>
        <dbReference type="PROSITE" id="PS51686"/>
    </source>
</evidence>
<evidence type="ECO:0000256" key="10">
    <source>
        <dbReference type="ARBA" id="ARBA00022884"/>
    </source>
</evidence>
<dbReference type="InterPro" id="IPR023267">
    <property type="entry name" value="RCMT"/>
</dbReference>
<dbReference type="InterPro" id="IPR004573">
    <property type="entry name" value="rRNA_ssu_MeTfrase_B"/>
</dbReference>
<dbReference type="NCBIfam" id="NF008149">
    <property type="entry name" value="PRK10901.1"/>
    <property type="match status" value="1"/>
</dbReference>
<evidence type="ECO:0000256" key="12">
    <source>
        <dbReference type="ARBA" id="ARBA00031088"/>
    </source>
</evidence>
<keyword evidence="9 14" id="KW-0949">S-adenosyl-L-methionine</keyword>
<evidence type="ECO:0000256" key="11">
    <source>
        <dbReference type="ARBA" id="ARBA00030399"/>
    </source>
</evidence>
<feature type="domain" description="SAM-dependent MTase RsmB/NOP-type" evidence="15">
    <location>
        <begin position="160"/>
        <end position="429"/>
    </location>
</feature>
<dbReference type="EC" id="2.1.1.176" evidence="4"/>
<evidence type="ECO:0000256" key="4">
    <source>
        <dbReference type="ARBA" id="ARBA00012140"/>
    </source>
</evidence>
<dbReference type="Gene3D" id="1.10.940.10">
    <property type="entry name" value="NusB-like"/>
    <property type="match status" value="1"/>
</dbReference>
<dbReference type="InterPro" id="IPR001678">
    <property type="entry name" value="MeTrfase_RsmB-F_NOP2_dom"/>
</dbReference>
<dbReference type="GO" id="GO:0006355">
    <property type="term" value="P:regulation of DNA-templated transcription"/>
    <property type="evidence" value="ECO:0007669"/>
    <property type="project" value="InterPro"/>
</dbReference>
<evidence type="ECO:0000313" key="16">
    <source>
        <dbReference type="EMBL" id="PWQ98767.1"/>
    </source>
</evidence>
<dbReference type="InterPro" id="IPR054728">
    <property type="entry name" value="RsmB-like_ferredoxin"/>
</dbReference>
<dbReference type="EMBL" id="QGKL01000010">
    <property type="protein sequence ID" value="PWQ98767.1"/>
    <property type="molecule type" value="Genomic_DNA"/>
</dbReference>
<dbReference type="PANTHER" id="PTHR22807">
    <property type="entry name" value="NOP2 YEAST -RELATED NOL1/NOP2/FMU SUN DOMAIN-CONTAINING"/>
    <property type="match status" value="1"/>
</dbReference>
<dbReference type="PROSITE" id="PS01153">
    <property type="entry name" value="NOL1_NOP2_SUN"/>
    <property type="match status" value="1"/>
</dbReference>
<protein>
    <recommendedName>
        <fullName evidence="4">16S rRNA (cytosine(967)-C(5))-methyltransferase</fullName>
        <ecNumber evidence="4">2.1.1.176</ecNumber>
    </recommendedName>
    <alternativeName>
        <fullName evidence="11">16S rRNA m5C967 methyltransferase</fullName>
    </alternativeName>
    <alternativeName>
        <fullName evidence="12">rRNA (cytosine-C(5)-)-methyltransferase RsmB</fullName>
    </alternativeName>
</protein>
<dbReference type="GO" id="GO:0070475">
    <property type="term" value="P:rRNA base methylation"/>
    <property type="evidence" value="ECO:0007669"/>
    <property type="project" value="TreeGrafter"/>
</dbReference>
<dbReference type="Pfam" id="PF01189">
    <property type="entry name" value="Methyltr_RsmB-F"/>
    <property type="match status" value="1"/>
</dbReference>
<feature type="binding site" evidence="14">
    <location>
        <position position="318"/>
    </location>
    <ligand>
        <name>S-adenosyl-L-methionine</name>
        <dbReference type="ChEBI" id="CHEBI:59789"/>
    </ligand>
</feature>
<evidence type="ECO:0000256" key="9">
    <source>
        <dbReference type="ARBA" id="ARBA00022691"/>
    </source>
</evidence>
<evidence type="ECO:0000256" key="7">
    <source>
        <dbReference type="ARBA" id="ARBA00022603"/>
    </source>
</evidence>
<evidence type="ECO:0000256" key="1">
    <source>
        <dbReference type="ARBA" id="ARBA00002724"/>
    </source>
</evidence>
<dbReference type="OrthoDB" id="9810297at2"/>
<evidence type="ECO:0000313" key="17">
    <source>
        <dbReference type="Proteomes" id="UP000245506"/>
    </source>
</evidence>
<feature type="active site" description="Nucleophile" evidence="14">
    <location>
        <position position="371"/>
    </location>
</feature>
<dbReference type="PRINTS" id="PR02008">
    <property type="entry name" value="RCMTFAMILY"/>
</dbReference>
<dbReference type="InterPro" id="IPR049560">
    <property type="entry name" value="MeTrfase_RsmB-F_NOP2_cat"/>
</dbReference>
<dbReference type="GO" id="GO:0003723">
    <property type="term" value="F:RNA binding"/>
    <property type="evidence" value="ECO:0007669"/>
    <property type="project" value="UniProtKB-UniRule"/>
</dbReference>
<dbReference type="PROSITE" id="PS51686">
    <property type="entry name" value="SAM_MT_RSMB_NOP"/>
    <property type="match status" value="1"/>
</dbReference>
<dbReference type="Gene3D" id="1.10.287.730">
    <property type="entry name" value="Helix hairpin bin"/>
    <property type="match status" value="1"/>
</dbReference>
<dbReference type="FunFam" id="3.40.50.150:FF:000022">
    <property type="entry name" value="Ribosomal RNA small subunit methyltransferase B"/>
    <property type="match status" value="1"/>
</dbReference>
<dbReference type="CDD" id="cd02440">
    <property type="entry name" value="AdoMet_MTases"/>
    <property type="match status" value="1"/>
</dbReference>
<feature type="binding site" evidence="14">
    <location>
        <position position="273"/>
    </location>
    <ligand>
        <name>S-adenosyl-L-methionine</name>
        <dbReference type="ChEBI" id="CHEBI:59789"/>
    </ligand>
</feature>
<evidence type="ECO:0000256" key="5">
    <source>
        <dbReference type="ARBA" id="ARBA00022490"/>
    </source>
</evidence>
<dbReference type="Pfam" id="PF01029">
    <property type="entry name" value="NusB"/>
    <property type="match status" value="1"/>
</dbReference>
<comment type="caution">
    <text evidence="14">Lacks conserved residue(s) required for the propagation of feature annotation.</text>
</comment>
<dbReference type="PANTHER" id="PTHR22807:SF61">
    <property type="entry name" value="NOL1_NOP2_SUN FAMILY PROTEIN _ ANTITERMINATION NUSB DOMAIN-CONTAINING PROTEIN"/>
    <property type="match status" value="1"/>
</dbReference>
<organism evidence="16 17">
    <name type="scientific">Leucothrix arctica</name>
    <dbReference type="NCBI Taxonomy" id="1481894"/>
    <lineage>
        <taxon>Bacteria</taxon>
        <taxon>Pseudomonadati</taxon>
        <taxon>Pseudomonadota</taxon>
        <taxon>Gammaproteobacteria</taxon>
        <taxon>Thiotrichales</taxon>
        <taxon>Thiotrichaceae</taxon>
        <taxon>Leucothrix</taxon>
    </lineage>
</organism>
<comment type="caution">
    <text evidence="16">The sequence shown here is derived from an EMBL/GenBank/DDBJ whole genome shotgun (WGS) entry which is preliminary data.</text>
</comment>
<dbReference type="InterPro" id="IPR018314">
    <property type="entry name" value="RsmB/NOL1/NOP2-like_CS"/>
</dbReference>
<dbReference type="AlphaFoldDB" id="A0A317CKP9"/>
<comment type="catalytic activity">
    <reaction evidence="13">
        <text>cytidine(967) in 16S rRNA + S-adenosyl-L-methionine = 5-methylcytidine(967) in 16S rRNA + S-adenosyl-L-homocysteine + H(+)</text>
        <dbReference type="Rhea" id="RHEA:42748"/>
        <dbReference type="Rhea" id="RHEA-COMP:10219"/>
        <dbReference type="Rhea" id="RHEA-COMP:10220"/>
        <dbReference type="ChEBI" id="CHEBI:15378"/>
        <dbReference type="ChEBI" id="CHEBI:57856"/>
        <dbReference type="ChEBI" id="CHEBI:59789"/>
        <dbReference type="ChEBI" id="CHEBI:74483"/>
        <dbReference type="ChEBI" id="CHEBI:82748"/>
        <dbReference type="EC" id="2.1.1.176"/>
    </reaction>
</comment>
<dbReference type="SUPFAM" id="SSF53335">
    <property type="entry name" value="S-adenosyl-L-methionine-dependent methyltransferases"/>
    <property type="match status" value="1"/>
</dbReference>
<dbReference type="GO" id="GO:0009383">
    <property type="term" value="F:rRNA (cytosine-C5-)-methyltransferase activity"/>
    <property type="evidence" value="ECO:0007669"/>
    <property type="project" value="TreeGrafter"/>
</dbReference>
<keyword evidence="8 14" id="KW-0808">Transferase</keyword>
<dbReference type="RefSeq" id="WP_109821923.1">
    <property type="nucleotide sequence ID" value="NZ_QGKL01000010.1"/>
</dbReference>
<keyword evidence="6" id="KW-0698">rRNA processing</keyword>
<dbReference type="InterPro" id="IPR006027">
    <property type="entry name" value="NusB_RsmB_TIM44"/>
</dbReference>
<dbReference type="Gene3D" id="3.30.70.1170">
    <property type="entry name" value="Sun protein, domain 3"/>
    <property type="match status" value="1"/>
</dbReference>
<dbReference type="Proteomes" id="UP000245506">
    <property type="component" value="Unassembled WGS sequence"/>
</dbReference>
<sequence>MSQRNPRATAAIILDKVIYGGTSLSQLLSDNDDSIDPMVKDLCFGSLRWHERLSALLDLLLTKKLKAKDKDVECLLRVGLYQILYQSAPEYAAVNETVAAVKGLRKTWAIKFVNGVLRTFLRRKESMLHQIESIETAKYAFPEWMIVSIRDAWPEHWESILEQSNLRAPMTLRVNLSQQTREQCQAALAAEEIESRAHPFVESALMLEKPMSVFELPGFNEGFLSVQDAAAQIAASLMKCEKGMRVLDACAAPGGKTGHLLEMTEGLDLVAIDNVDTRLLRIGENLERLGLEAQITVGNASEPSDEWAKPGFDRILLDAPCSATGVIRRHPDIKVLRWKEDIEQLHEQQIGILNTMWGLLNDGGRLVYATCSILPAENEQIVAEFVKSHPEAKIVPIEAEWGLAQQYGRQVLTGIDDMDGFYYAVIEKS</sequence>
<feature type="binding site" evidence="14">
    <location>
        <begin position="250"/>
        <end position="256"/>
    </location>
    <ligand>
        <name>S-adenosyl-L-methionine</name>
        <dbReference type="ChEBI" id="CHEBI:59789"/>
    </ligand>
</feature>
<evidence type="ECO:0000256" key="8">
    <source>
        <dbReference type="ARBA" id="ARBA00022679"/>
    </source>
</evidence>
<keyword evidence="10 14" id="KW-0694">RNA-binding</keyword>
<dbReference type="NCBIfam" id="TIGR00563">
    <property type="entry name" value="rsmB"/>
    <property type="match status" value="1"/>
</dbReference>